<dbReference type="Proteomes" id="UP001203880">
    <property type="component" value="Unassembled WGS sequence"/>
</dbReference>
<comment type="caution">
    <text evidence="1">The sequence shown here is derived from an EMBL/GenBank/DDBJ whole genome shotgun (WGS) entry which is preliminary data.</text>
</comment>
<evidence type="ECO:0000313" key="1">
    <source>
        <dbReference type="EMBL" id="MCL6282325.1"/>
    </source>
</evidence>
<protein>
    <submittedName>
        <fullName evidence="1">Uncharacterized protein</fullName>
    </submittedName>
</protein>
<evidence type="ECO:0000313" key="2">
    <source>
        <dbReference type="Proteomes" id="UP001203880"/>
    </source>
</evidence>
<accession>A0ABT0PXI5</accession>
<reference evidence="1" key="1">
    <citation type="submission" date="2022-05" db="EMBL/GenBank/DDBJ databases">
        <authorList>
            <person name="Park J.-S."/>
        </authorList>
    </citation>
    <scope>NUCLEOTIDE SEQUENCE</scope>
    <source>
        <strain evidence="1">2012CJ41-6</strain>
    </source>
</reference>
<organism evidence="1 2">
    <name type="scientific">Ruegeria spongiae</name>
    <dbReference type="NCBI Taxonomy" id="2942209"/>
    <lineage>
        <taxon>Bacteria</taxon>
        <taxon>Pseudomonadati</taxon>
        <taxon>Pseudomonadota</taxon>
        <taxon>Alphaproteobacteria</taxon>
        <taxon>Rhodobacterales</taxon>
        <taxon>Roseobacteraceae</taxon>
        <taxon>Ruegeria</taxon>
    </lineage>
</organism>
<dbReference type="EMBL" id="JAMFMB010000002">
    <property type="protein sequence ID" value="MCL6282325.1"/>
    <property type="molecule type" value="Genomic_DNA"/>
</dbReference>
<dbReference type="RefSeq" id="WP_249706444.1">
    <property type="nucleotide sequence ID" value="NZ_JAMFMB010000002.1"/>
</dbReference>
<proteinExistence type="predicted"/>
<sequence length="67" mass="8271">MSSDDHKIMMHLKLGRWSDQRPLRNYELEREWLERKKGSDYKIAKPTRKRLPFWRRFGRQRPDLAAS</sequence>
<keyword evidence="2" id="KW-1185">Reference proteome</keyword>
<gene>
    <name evidence="1" type="ORF">M3P21_02190</name>
</gene>
<name>A0ABT0PXI5_9RHOB</name>